<gene>
    <name evidence="5" type="ORF">CCACVL1_00753</name>
    <name evidence="4" type="ORF">CCACVL1_00952</name>
    <name evidence="3" type="ORF">CCACVL1_00977</name>
    <name evidence="2" type="ORF">CCACVL1_01279</name>
</gene>
<reference evidence="2 6" key="1">
    <citation type="submission" date="2013-09" db="EMBL/GenBank/DDBJ databases">
        <title>Corchorus capsularis genome sequencing.</title>
        <authorList>
            <person name="Alam M."/>
            <person name="Haque M.S."/>
            <person name="Islam M.S."/>
            <person name="Emdad E.M."/>
            <person name="Islam M.M."/>
            <person name="Ahmed B."/>
            <person name="Halim A."/>
            <person name="Hossen Q.M.M."/>
            <person name="Hossain M.Z."/>
            <person name="Ahmed R."/>
            <person name="Khan M.M."/>
            <person name="Islam R."/>
            <person name="Rashid M.M."/>
            <person name="Khan S.A."/>
            <person name="Rahman M.S."/>
            <person name="Alam M."/>
        </authorList>
    </citation>
    <scope>NUCLEOTIDE SEQUENCE [LARGE SCALE GENOMIC DNA]</scope>
    <source>
        <strain evidence="6">cv. CVL-1</strain>
        <tissue evidence="2">Whole seedling</tissue>
    </source>
</reference>
<keyword evidence="6" id="KW-1185">Reference proteome</keyword>
<feature type="non-terminal residue" evidence="2">
    <location>
        <position position="1"/>
    </location>
</feature>
<evidence type="ECO:0000313" key="5">
    <source>
        <dbReference type="EMBL" id="OMP10897.1"/>
    </source>
</evidence>
<feature type="region of interest" description="Disordered" evidence="1">
    <location>
        <begin position="1"/>
        <end position="21"/>
    </location>
</feature>
<dbReference type="Proteomes" id="UP000188268">
    <property type="component" value="Unassembled WGS sequence"/>
</dbReference>
<dbReference type="EMBL" id="AWWV01002534">
    <property type="protein sequence ID" value="OMP10401.1"/>
    <property type="molecule type" value="Genomic_DNA"/>
</dbReference>
<accession>A0A1R3KKF3</accession>
<evidence type="ECO:0000313" key="6">
    <source>
        <dbReference type="Proteomes" id="UP000188268"/>
    </source>
</evidence>
<evidence type="ECO:0000313" key="4">
    <source>
        <dbReference type="EMBL" id="OMP10475.1"/>
    </source>
</evidence>
<comment type="caution">
    <text evidence="2">The sequence shown here is derived from an EMBL/GenBank/DDBJ whole genome shotgun (WGS) entry which is preliminary data.</text>
</comment>
<evidence type="ECO:0000313" key="3">
    <source>
        <dbReference type="EMBL" id="OMP10401.1"/>
    </source>
</evidence>
<dbReference type="Gramene" id="OMP10401">
    <property type="protein sequence ID" value="OMP10401"/>
    <property type="gene ID" value="CCACVL1_00977"/>
</dbReference>
<protein>
    <submittedName>
        <fullName evidence="2">Uncharacterized protein</fullName>
    </submittedName>
</protein>
<evidence type="ECO:0000313" key="2">
    <source>
        <dbReference type="EMBL" id="OMP07576.1"/>
    </source>
</evidence>
<dbReference type="Gramene" id="OMP10475">
    <property type="protein sequence ID" value="OMP10475"/>
    <property type="gene ID" value="CCACVL1_00952"/>
</dbReference>
<proteinExistence type="predicted"/>
<dbReference type="EMBL" id="AWWV01004326">
    <property type="protein sequence ID" value="OMP07576.1"/>
    <property type="molecule type" value="Genomic_DNA"/>
</dbReference>
<dbReference type="Gramene" id="OMP10897">
    <property type="protein sequence ID" value="OMP10897"/>
    <property type="gene ID" value="CCACVL1_00753"/>
</dbReference>
<dbReference type="EMBL" id="AWWV01001789">
    <property type="protein sequence ID" value="OMP10897.1"/>
    <property type="molecule type" value="Genomic_DNA"/>
</dbReference>
<organism evidence="2 6">
    <name type="scientific">Corchorus capsularis</name>
    <name type="common">Jute</name>
    <dbReference type="NCBI Taxonomy" id="210143"/>
    <lineage>
        <taxon>Eukaryota</taxon>
        <taxon>Viridiplantae</taxon>
        <taxon>Streptophyta</taxon>
        <taxon>Embryophyta</taxon>
        <taxon>Tracheophyta</taxon>
        <taxon>Spermatophyta</taxon>
        <taxon>Magnoliopsida</taxon>
        <taxon>eudicotyledons</taxon>
        <taxon>Gunneridae</taxon>
        <taxon>Pentapetalae</taxon>
        <taxon>rosids</taxon>
        <taxon>malvids</taxon>
        <taxon>Malvales</taxon>
        <taxon>Malvaceae</taxon>
        <taxon>Grewioideae</taxon>
        <taxon>Apeibeae</taxon>
        <taxon>Corchorus</taxon>
    </lineage>
</organism>
<evidence type="ECO:0000256" key="1">
    <source>
        <dbReference type="SAM" id="MobiDB-lite"/>
    </source>
</evidence>
<sequence length="21" mass="2374">KVGSGTMVLVEPERPEFRRVS</sequence>
<name>A0A1R3KKF3_COCAP</name>
<dbReference type="Gramene" id="OMP07576">
    <property type="protein sequence ID" value="OMP07576"/>
    <property type="gene ID" value="CCACVL1_01279"/>
</dbReference>
<dbReference type="AlphaFoldDB" id="A0A1R3KKF3"/>
<feature type="compositionally biased region" description="Basic and acidic residues" evidence="1">
    <location>
        <begin position="11"/>
        <end position="21"/>
    </location>
</feature>
<dbReference type="EMBL" id="AWWV01002446">
    <property type="protein sequence ID" value="OMP10475.1"/>
    <property type="molecule type" value="Genomic_DNA"/>
</dbReference>